<evidence type="ECO:0000256" key="6">
    <source>
        <dbReference type="ARBA" id="ARBA00023136"/>
    </source>
</evidence>
<reference evidence="10" key="1">
    <citation type="submission" date="2020-05" db="EMBL/GenBank/DDBJ databases">
        <title>Frigoriglobus tundricola gen. nov., sp. nov., a psychrotolerant cellulolytic planctomycete of the family Gemmataceae with two divergent copies of 16S rRNA gene.</title>
        <authorList>
            <person name="Kulichevskaya I.S."/>
            <person name="Ivanova A.A."/>
            <person name="Naumoff D.G."/>
            <person name="Beletsky A.V."/>
            <person name="Rijpstra W.I.C."/>
            <person name="Sinninghe Damste J.S."/>
            <person name="Mardanov A.V."/>
            <person name="Ravin N.V."/>
            <person name="Dedysh S.N."/>
        </authorList>
    </citation>
    <scope>NUCLEOTIDE SEQUENCE [LARGE SCALE GENOMIC DNA]</scope>
    <source>
        <strain evidence="10">PL17</strain>
    </source>
</reference>
<evidence type="ECO:0000256" key="1">
    <source>
        <dbReference type="ARBA" id="ARBA00004651"/>
    </source>
</evidence>
<keyword evidence="5 7" id="KW-1133">Transmembrane helix</keyword>
<dbReference type="PRINTS" id="PR00173">
    <property type="entry name" value="EDTRNSPORT"/>
</dbReference>
<evidence type="ECO:0000313" key="9">
    <source>
        <dbReference type="EMBL" id="QJW94343.1"/>
    </source>
</evidence>
<comment type="subcellular location">
    <subcellularLocation>
        <location evidence="1">Cell membrane</location>
        <topology evidence="1">Multi-pass membrane protein</topology>
    </subcellularLocation>
</comment>
<keyword evidence="4 7" id="KW-0812">Transmembrane</keyword>
<dbReference type="Pfam" id="PF02687">
    <property type="entry name" value="FtsX"/>
    <property type="match status" value="1"/>
</dbReference>
<feature type="transmembrane region" description="Helical" evidence="7">
    <location>
        <begin position="307"/>
        <end position="328"/>
    </location>
</feature>
<dbReference type="Proteomes" id="UP000503447">
    <property type="component" value="Chromosome"/>
</dbReference>
<evidence type="ECO:0000313" key="10">
    <source>
        <dbReference type="Proteomes" id="UP000503447"/>
    </source>
</evidence>
<evidence type="ECO:0000256" key="5">
    <source>
        <dbReference type="ARBA" id="ARBA00022989"/>
    </source>
</evidence>
<sequence>MSYALQTLWHERSRYASGVLAVTFSAVLIALQCGLLLGLFKITSIPIDNTRADVWVGSTAVSAVDLGKPIPTSYLTRVAGMPGVTSVEPYIGNFANFTKPVGGTEMCFVLGSRTDPDSAGAAGVLTHEQLDLLTMPDSIIVDVSELERLGLDQPGGKPKINGKEVKLVGTVRGLRSIAAPWIFCSLHTARHLVGPLLPADHVTYFLARTDTPERATQIAAELRAQYGSDMGAYTNTEFSYKSRKYWLFRTKAGIAIGYAALLGLLVGSVITAQTLYSATTASAREFAILLALGIPRWRISVMVMAQSFWVGLAGVVLACPTCLVLQQAARQVGAEVDLRWQVMVGTVVVTIGMALVSGVAALRSVRQIEPMSLLR</sequence>
<dbReference type="RefSeq" id="WP_171470364.1">
    <property type="nucleotide sequence ID" value="NZ_CP053452.2"/>
</dbReference>
<evidence type="ECO:0000256" key="4">
    <source>
        <dbReference type="ARBA" id="ARBA00022692"/>
    </source>
</evidence>
<dbReference type="InterPro" id="IPR003838">
    <property type="entry name" value="ABC3_permease_C"/>
</dbReference>
<gene>
    <name evidence="9" type="ORF">FTUN_1863</name>
</gene>
<keyword evidence="10" id="KW-1185">Reference proteome</keyword>
<accession>A0A6M5YM10</accession>
<dbReference type="PANTHER" id="PTHR43738">
    <property type="entry name" value="ABC TRANSPORTER, MEMBRANE PROTEIN"/>
    <property type="match status" value="1"/>
</dbReference>
<evidence type="ECO:0000256" key="2">
    <source>
        <dbReference type="ARBA" id="ARBA00022448"/>
    </source>
</evidence>
<protein>
    <recommendedName>
        <fullName evidence="8">ABC3 transporter permease C-terminal domain-containing protein</fullName>
    </recommendedName>
</protein>
<dbReference type="GO" id="GO:0005886">
    <property type="term" value="C:plasma membrane"/>
    <property type="evidence" value="ECO:0007669"/>
    <property type="project" value="UniProtKB-SubCell"/>
</dbReference>
<keyword evidence="3" id="KW-1003">Cell membrane</keyword>
<feature type="transmembrane region" description="Helical" evidence="7">
    <location>
        <begin position="340"/>
        <end position="362"/>
    </location>
</feature>
<name>A0A6M5YM10_9BACT</name>
<evidence type="ECO:0000256" key="3">
    <source>
        <dbReference type="ARBA" id="ARBA00022475"/>
    </source>
</evidence>
<dbReference type="AlphaFoldDB" id="A0A6M5YM10"/>
<dbReference type="PANTHER" id="PTHR43738:SF1">
    <property type="entry name" value="HEMIN TRANSPORT SYSTEM PERMEASE PROTEIN HRTB-RELATED"/>
    <property type="match status" value="1"/>
</dbReference>
<evidence type="ECO:0000259" key="8">
    <source>
        <dbReference type="Pfam" id="PF02687"/>
    </source>
</evidence>
<evidence type="ECO:0000256" key="7">
    <source>
        <dbReference type="SAM" id="Phobius"/>
    </source>
</evidence>
<organism evidence="9 10">
    <name type="scientific">Frigoriglobus tundricola</name>
    <dbReference type="NCBI Taxonomy" id="2774151"/>
    <lineage>
        <taxon>Bacteria</taxon>
        <taxon>Pseudomonadati</taxon>
        <taxon>Planctomycetota</taxon>
        <taxon>Planctomycetia</taxon>
        <taxon>Gemmatales</taxon>
        <taxon>Gemmataceae</taxon>
        <taxon>Frigoriglobus</taxon>
    </lineage>
</organism>
<dbReference type="EMBL" id="CP053452">
    <property type="protein sequence ID" value="QJW94343.1"/>
    <property type="molecule type" value="Genomic_DNA"/>
</dbReference>
<feature type="transmembrane region" description="Helical" evidence="7">
    <location>
        <begin position="276"/>
        <end position="295"/>
    </location>
</feature>
<feature type="transmembrane region" description="Helical" evidence="7">
    <location>
        <begin position="252"/>
        <end position="270"/>
    </location>
</feature>
<feature type="transmembrane region" description="Helical" evidence="7">
    <location>
        <begin position="15"/>
        <end position="40"/>
    </location>
</feature>
<feature type="domain" description="ABC3 transporter permease C-terminal" evidence="8">
    <location>
        <begin position="259"/>
        <end position="370"/>
    </location>
</feature>
<dbReference type="KEGG" id="ftj:FTUN_1863"/>
<dbReference type="InterPro" id="IPR051125">
    <property type="entry name" value="ABC-4/HrtB_transporter"/>
</dbReference>
<keyword evidence="2" id="KW-0813">Transport</keyword>
<keyword evidence="6 7" id="KW-0472">Membrane</keyword>
<proteinExistence type="predicted"/>